<evidence type="ECO:0000313" key="3">
    <source>
        <dbReference type="Proteomes" id="UP000235786"/>
    </source>
</evidence>
<feature type="transmembrane region" description="Helical" evidence="1">
    <location>
        <begin position="278"/>
        <end position="298"/>
    </location>
</feature>
<accession>A0A2J6QT36</accession>
<gene>
    <name evidence="2" type="ORF">L207DRAFT_538850</name>
</gene>
<keyword evidence="1" id="KW-0472">Membrane</keyword>
<sequence length="342" mass="39186">MRLESSLSLIATKYWRSYMQVLVSRDEKTRVTAILVHGLSKSEQTFIENAMCRREFWYLTIHPMFTFGLIAEVLRVPIWGTLLHNSEEAVKPVLEFGKRDGSGKTGLEAKNTNVEDDAEQALYRQHMNVQVMENIEWASRAVQKLKSCCKDINNTGTNQVASEALMTAGQIILKRLEDMEVRLEGDRIHAQTTQALTQAHRQSLEIQNATINNKLNLLISSQSRDIARESKRDSSAMKAIALLTMLFLPGTFVAAFFAMPLFNWEASASSDVLLSRFWIYWAVTVPATVIVLVLWRMWFKFDHWRMTRGESSSFWKDARTWLKSGRPEAEEDDVEKGSKEKV</sequence>
<dbReference type="Gene3D" id="1.20.58.340">
    <property type="entry name" value="Magnesium transport protein CorA, transmembrane region"/>
    <property type="match status" value="1"/>
</dbReference>
<proteinExistence type="predicted"/>
<evidence type="ECO:0000313" key="2">
    <source>
        <dbReference type="EMBL" id="PMD29435.1"/>
    </source>
</evidence>
<name>A0A2J6QT36_HYAVF</name>
<reference evidence="2 3" key="1">
    <citation type="submission" date="2016-04" db="EMBL/GenBank/DDBJ databases">
        <title>A degradative enzymes factory behind the ericoid mycorrhizal symbiosis.</title>
        <authorList>
            <consortium name="DOE Joint Genome Institute"/>
            <person name="Martino E."/>
            <person name="Morin E."/>
            <person name="Grelet G."/>
            <person name="Kuo A."/>
            <person name="Kohler A."/>
            <person name="Daghino S."/>
            <person name="Barry K."/>
            <person name="Choi C."/>
            <person name="Cichocki N."/>
            <person name="Clum A."/>
            <person name="Copeland A."/>
            <person name="Hainaut M."/>
            <person name="Haridas S."/>
            <person name="Labutti K."/>
            <person name="Lindquist E."/>
            <person name="Lipzen A."/>
            <person name="Khouja H.-R."/>
            <person name="Murat C."/>
            <person name="Ohm R."/>
            <person name="Olson A."/>
            <person name="Spatafora J."/>
            <person name="Veneault-Fourrey C."/>
            <person name="Henrissat B."/>
            <person name="Grigoriev I."/>
            <person name="Martin F."/>
            <person name="Perotto S."/>
        </authorList>
    </citation>
    <scope>NUCLEOTIDE SEQUENCE [LARGE SCALE GENOMIC DNA]</scope>
    <source>
        <strain evidence="2 3">F</strain>
    </source>
</reference>
<keyword evidence="1" id="KW-0812">Transmembrane</keyword>
<dbReference type="EMBL" id="KZ613974">
    <property type="protein sequence ID" value="PMD29435.1"/>
    <property type="molecule type" value="Genomic_DNA"/>
</dbReference>
<dbReference type="OrthoDB" id="2830640at2759"/>
<dbReference type="AlphaFoldDB" id="A0A2J6QT36"/>
<dbReference type="Proteomes" id="UP000235786">
    <property type="component" value="Unassembled WGS sequence"/>
</dbReference>
<feature type="transmembrane region" description="Helical" evidence="1">
    <location>
        <begin position="239"/>
        <end position="258"/>
    </location>
</feature>
<evidence type="ECO:0000256" key="1">
    <source>
        <dbReference type="SAM" id="Phobius"/>
    </source>
</evidence>
<keyword evidence="1" id="KW-1133">Transmembrane helix</keyword>
<keyword evidence="3" id="KW-1185">Reference proteome</keyword>
<organism evidence="2 3">
    <name type="scientific">Hyaloscypha variabilis (strain UAMH 11265 / GT02V1 / F)</name>
    <name type="common">Meliniomyces variabilis</name>
    <dbReference type="NCBI Taxonomy" id="1149755"/>
    <lineage>
        <taxon>Eukaryota</taxon>
        <taxon>Fungi</taxon>
        <taxon>Dikarya</taxon>
        <taxon>Ascomycota</taxon>
        <taxon>Pezizomycotina</taxon>
        <taxon>Leotiomycetes</taxon>
        <taxon>Helotiales</taxon>
        <taxon>Hyaloscyphaceae</taxon>
        <taxon>Hyaloscypha</taxon>
        <taxon>Hyaloscypha variabilis</taxon>
    </lineage>
</organism>
<evidence type="ECO:0008006" key="4">
    <source>
        <dbReference type="Google" id="ProtNLM"/>
    </source>
</evidence>
<protein>
    <recommendedName>
        <fullName evidence="4">Cora-domain-containing protein</fullName>
    </recommendedName>
</protein>